<protein>
    <submittedName>
        <fullName evidence="1">Unannotated protein</fullName>
    </submittedName>
</protein>
<dbReference type="EMBL" id="CAEZWW010000005">
    <property type="protein sequence ID" value="CAB4661585.1"/>
    <property type="molecule type" value="Genomic_DNA"/>
</dbReference>
<gene>
    <name evidence="1" type="ORF">UFOPK2310_00088</name>
</gene>
<sequence length="75" mass="7889">MEVKIGVQDTAREISLESSQEPADIIKAVEAAITKGGLLSLTDDRGRTILVPATKIAYVEVGAEATRRVGFGSTS</sequence>
<dbReference type="InterPro" id="IPR021456">
    <property type="entry name" value="DUF3107"/>
</dbReference>
<reference evidence="1" key="1">
    <citation type="submission" date="2020-05" db="EMBL/GenBank/DDBJ databases">
        <authorList>
            <person name="Chiriac C."/>
            <person name="Salcher M."/>
            <person name="Ghai R."/>
            <person name="Kavagutti S V."/>
        </authorList>
    </citation>
    <scope>NUCLEOTIDE SEQUENCE</scope>
</reference>
<dbReference type="AlphaFoldDB" id="A0A6J6LMG9"/>
<dbReference type="Pfam" id="PF11305">
    <property type="entry name" value="DUF3107"/>
    <property type="match status" value="1"/>
</dbReference>
<name>A0A6J6LMG9_9ZZZZ</name>
<evidence type="ECO:0000313" key="1">
    <source>
        <dbReference type="EMBL" id="CAB4661585.1"/>
    </source>
</evidence>
<organism evidence="1">
    <name type="scientific">freshwater metagenome</name>
    <dbReference type="NCBI Taxonomy" id="449393"/>
    <lineage>
        <taxon>unclassified sequences</taxon>
        <taxon>metagenomes</taxon>
        <taxon>ecological metagenomes</taxon>
    </lineage>
</organism>
<proteinExistence type="predicted"/>
<accession>A0A6J6LMG9</accession>